<reference evidence="1" key="1">
    <citation type="journal article" date="2012" name="Science">
        <title>Fermentation, hydrogen, and sulfur metabolism in multiple uncultivated bacterial phyla.</title>
        <authorList>
            <person name="Wrighton K.C."/>
            <person name="Thomas B.C."/>
            <person name="Sharon I."/>
            <person name="Miller C.S."/>
            <person name="Castelle C.J."/>
            <person name="VerBerkmoes N.C."/>
            <person name="Wilkins M.J."/>
            <person name="Hettich R.L."/>
            <person name="Lipton M.S."/>
            <person name="Williams K.H."/>
            <person name="Long P.E."/>
            <person name="Banfield J.F."/>
        </authorList>
    </citation>
    <scope>NUCLEOTIDE SEQUENCE [LARGE SCALE GENOMIC DNA]</scope>
</reference>
<dbReference type="AlphaFoldDB" id="K2G840"/>
<organism evidence="1">
    <name type="scientific">uncultured bacterium</name>
    <name type="common">gcode 4</name>
    <dbReference type="NCBI Taxonomy" id="1234023"/>
    <lineage>
        <taxon>Bacteria</taxon>
        <taxon>environmental samples</taxon>
    </lineage>
</organism>
<dbReference type="EMBL" id="AMFJ01000874">
    <property type="protein sequence ID" value="EKE26239.1"/>
    <property type="molecule type" value="Genomic_DNA"/>
</dbReference>
<gene>
    <name evidence="1" type="ORF">ACD_4C00358G0002</name>
</gene>
<name>K2G840_9BACT</name>
<evidence type="ECO:0000313" key="1">
    <source>
        <dbReference type="EMBL" id="EKE26239.1"/>
    </source>
</evidence>
<accession>K2G840</accession>
<sequence>MPLNWEKENIYTNLENLNSPWSDFKETFIVWEKLKVEDKIIQEWALKKLMRERLMVTQKTRFYWYLHEIDVWNLDTKQREVIKKQILNIYNEDNNEESAYLVWLFFWSYENDIITALNFFWKSLSFGDKERKNIKDIIKPVIEWIIKEKEFENDEEFWKIVKNFWRYLKEFSEEYLRDNLKDLKENELNALKKLINILSN</sequence>
<proteinExistence type="predicted"/>
<comment type="caution">
    <text evidence="1">The sequence shown here is derived from an EMBL/GenBank/DDBJ whole genome shotgun (WGS) entry which is preliminary data.</text>
</comment>
<protein>
    <submittedName>
        <fullName evidence="1">Uncharacterized protein</fullName>
    </submittedName>
</protein>